<dbReference type="EMBL" id="JABANM010004791">
    <property type="protein sequence ID" value="KAF4748686.1"/>
    <property type="molecule type" value="Genomic_DNA"/>
</dbReference>
<organism evidence="1 2">
    <name type="scientific">Perkinsus olseni</name>
    <name type="common">Perkinsus atlanticus</name>
    <dbReference type="NCBI Taxonomy" id="32597"/>
    <lineage>
        <taxon>Eukaryota</taxon>
        <taxon>Sar</taxon>
        <taxon>Alveolata</taxon>
        <taxon>Perkinsozoa</taxon>
        <taxon>Perkinsea</taxon>
        <taxon>Perkinsida</taxon>
        <taxon>Perkinsidae</taxon>
        <taxon>Perkinsus</taxon>
    </lineage>
</organism>
<gene>
    <name evidence="1" type="ORF">FOZ62_020345</name>
</gene>
<dbReference type="AlphaFoldDB" id="A0A7J6TW98"/>
<feature type="non-terminal residue" evidence="1">
    <location>
        <position position="138"/>
    </location>
</feature>
<proteinExistence type="predicted"/>
<name>A0A7J6TW98_PEROL</name>
<reference evidence="1 2" key="1">
    <citation type="submission" date="2020-04" db="EMBL/GenBank/DDBJ databases">
        <title>Perkinsus olseni comparative genomics.</title>
        <authorList>
            <person name="Bogema D.R."/>
        </authorList>
    </citation>
    <scope>NUCLEOTIDE SEQUENCE [LARGE SCALE GENOMIC DNA]</scope>
    <source>
        <strain evidence="1">ATCC PRA-205</strain>
    </source>
</reference>
<dbReference type="Proteomes" id="UP000574390">
    <property type="component" value="Unassembled WGS sequence"/>
</dbReference>
<evidence type="ECO:0000313" key="1">
    <source>
        <dbReference type="EMBL" id="KAF4748686.1"/>
    </source>
</evidence>
<feature type="non-terminal residue" evidence="1">
    <location>
        <position position="1"/>
    </location>
</feature>
<sequence length="138" mass="16022">FVPLYVWPSGLPRNATKLMNDSISLQIVLLSSRPSTVGSLTSWQLEPRRRPTLQRFWRARRAKRLLRIVDLWSRLTHQAVVSTRRREALLVLRRPEEQGSLHRDCSEASTVHAKMFTPVELPVVQGCRPSEEAQRPFR</sequence>
<evidence type="ECO:0000313" key="2">
    <source>
        <dbReference type="Proteomes" id="UP000574390"/>
    </source>
</evidence>
<accession>A0A7J6TW98</accession>
<protein>
    <submittedName>
        <fullName evidence="1">Uncharacterized protein</fullName>
    </submittedName>
</protein>
<comment type="caution">
    <text evidence="1">The sequence shown here is derived from an EMBL/GenBank/DDBJ whole genome shotgun (WGS) entry which is preliminary data.</text>
</comment>